<evidence type="ECO:0000259" key="12">
    <source>
        <dbReference type="Pfam" id="PF02767"/>
    </source>
</evidence>
<dbReference type="PANTHER" id="PTHR30478">
    <property type="entry name" value="DNA POLYMERASE III SUBUNIT BETA"/>
    <property type="match status" value="1"/>
</dbReference>
<dbReference type="InterPro" id="IPR001001">
    <property type="entry name" value="DNA_polIII_beta"/>
</dbReference>
<comment type="subunit">
    <text evidence="10">Forms a ring-shaped head-to-tail homodimer around DNA.</text>
</comment>
<reference evidence="14" key="1">
    <citation type="submission" date="2023-06" db="EMBL/GenBank/DDBJ databases">
        <authorList>
            <person name="Zeman M."/>
            <person name="Kubasova T."/>
            <person name="Jahodarova E."/>
            <person name="Nykrynova M."/>
            <person name="Rychlik I."/>
        </authorList>
    </citation>
    <scope>NUCLEOTIDE SEQUENCE</scope>
    <source>
        <strain evidence="14">84_SSukc20</strain>
    </source>
</reference>
<feature type="domain" description="DNA polymerase III beta sliding clamp C-terminal" evidence="13">
    <location>
        <begin position="248"/>
        <end position="360"/>
    </location>
</feature>
<dbReference type="GO" id="GO:0003887">
    <property type="term" value="F:DNA-directed DNA polymerase activity"/>
    <property type="evidence" value="ECO:0007669"/>
    <property type="project" value="UniProtKB-EC"/>
</dbReference>
<evidence type="ECO:0000256" key="8">
    <source>
        <dbReference type="ARBA" id="ARBA00022932"/>
    </source>
</evidence>
<keyword evidence="8 10" id="KW-0239">DNA-directed DNA polymerase</keyword>
<gene>
    <name evidence="14" type="primary">dnaN</name>
    <name evidence="14" type="ORF">QVO10_01660</name>
</gene>
<comment type="function">
    <text evidence="10">Confers DNA tethering and processivity to DNA polymerases and other proteins. Acts as a clamp, forming a ring around DNA (a reaction catalyzed by the clamp-loading complex) which diffuses in an ATP-independent manner freely and bidirectionally along dsDNA. Initially characterized for its ability to contact the catalytic subunit of DNA polymerase III (Pol III), a complex, multichain enzyme responsible for most of the replicative synthesis in bacteria; Pol III exhibits 3'-5' exonuclease proofreading activity. The beta chain is required for initiation of replication as well as for processivity of DNA replication.</text>
</comment>
<dbReference type="PANTHER" id="PTHR30478:SF0">
    <property type="entry name" value="BETA SLIDING CLAMP"/>
    <property type="match status" value="1"/>
</dbReference>
<evidence type="ECO:0000259" key="13">
    <source>
        <dbReference type="Pfam" id="PF02768"/>
    </source>
</evidence>
<dbReference type="SMART" id="SM00480">
    <property type="entry name" value="POL3Bc"/>
    <property type="match status" value="1"/>
</dbReference>
<keyword evidence="5 10" id="KW-0808">Transferase</keyword>
<evidence type="ECO:0000256" key="10">
    <source>
        <dbReference type="PIRNR" id="PIRNR000804"/>
    </source>
</evidence>
<dbReference type="InterPro" id="IPR022635">
    <property type="entry name" value="DNA_polIII_beta_C"/>
</dbReference>
<feature type="domain" description="DNA polymerase III beta sliding clamp N-terminal" evidence="11">
    <location>
        <begin position="1"/>
        <end position="121"/>
    </location>
</feature>
<organism evidence="14 15">
    <name type="scientific">Bacteroides gallinaceum</name>
    <dbReference type="NCBI Taxonomy" id="1462571"/>
    <lineage>
        <taxon>Bacteria</taxon>
        <taxon>Pseudomonadati</taxon>
        <taxon>Bacteroidota</taxon>
        <taxon>Bacteroidia</taxon>
        <taxon>Bacteroidales</taxon>
        <taxon>Bacteroidaceae</taxon>
        <taxon>Bacteroides</taxon>
    </lineage>
</organism>
<dbReference type="InterPro" id="IPR046938">
    <property type="entry name" value="DNA_clamp_sf"/>
</dbReference>
<evidence type="ECO:0000259" key="11">
    <source>
        <dbReference type="Pfam" id="PF00712"/>
    </source>
</evidence>
<evidence type="ECO:0000313" key="14">
    <source>
        <dbReference type="EMBL" id="MDN0048103.1"/>
    </source>
</evidence>
<comment type="similarity">
    <text evidence="2 10">Belongs to the beta sliding clamp family.</text>
</comment>
<dbReference type="Gene3D" id="3.70.10.10">
    <property type="match status" value="1"/>
</dbReference>
<dbReference type="SUPFAM" id="SSF55979">
    <property type="entry name" value="DNA clamp"/>
    <property type="match status" value="3"/>
</dbReference>
<evidence type="ECO:0000256" key="1">
    <source>
        <dbReference type="ARBA" id="ARBA00004496"/>
    </source>
</evidence>
<evidence type="ECO:0000256" key="5">
    <source>
        <dbReference type="ARBA" id="ARBA00022679"/>
    </source>
</evidence>
<keyword evidence="15" id="KW-1185">Reference proteome</keyword>
<dbReference type="Proteomes" id="UP001167871">
    <property type="component" value="Unassembled WGS sequence"/>
</dbReference>
<keyword evidence="6 10" id="KW-0548">Nucleotidyltransferase</keyword>
<dbReference type="InterPro" id="IPR022634">
    <property type="entry name" value="DNA_polIII_beta_N"/>
</dbReference>
<dbReference type="CDD" id="cd00140">
    <property type="entry name" value="beta_clamp"/>
    <property type="match status" value="1"/>
</dbReference>
<protein>
    <recommendedName>
        <fullName evidence="3 10">Beta sliding clamp</fullName>
    </recommendedName>
</protein>
<evidence type="ECO:0000256" key="2">
    <source>
        <dbReference type="ARBA" id="ARBA00010752"/>
    </source>
</evidence>
<name>A0ABT7X1Y7_9BACE</name>
<dbReference type="Pfam" id="PF02768">
    <property type="entry name" value="DNA_pol3_beta_3"/>
    <property type="match status" value="1"/>
</dbReference>
<evidence type="ECO:0000256" key="7">
    <source>
        <dbReference type="ARBA" id="ARBA00022705"/>
    </source>
</evidence>
<accession>A0ABT7X1Y7</accession>
<dbReference type="PIRSF" id="PIRSF000804">
    <property type="entry name" value="DNA_pol_III_b"/>
    <property type="match status" value="1"/>
</dbReference>
<dbReference type="EMBL" id="JAUEII010000002">
    <property type="protein sequence ID" value="MDN0048103.1"/>
    <property type="molecule type" value="Genomic_DNA"/>
</dbReference>
<evidence type="ECO:0000256" key="9">
    <source>
        <dbReference type="ARBA" id="ARBA00023125"/>
    </source>
</evidence>
<keyword evidence="4 10" id="KW-0963">Cytoplasm</keyword>
<dbReference type="RefSeq" id="WP_204502389.1">
    <property type="nucleotide sequence ID" value="NZ_JACJKZ010000002.1"/>
</dbReference>
<dbReference type="NCBIfam" id="TIGR00663">
    <property type="entry name" value="dnan"/>
    <property type="match status" value="1"/>
</dbReference>
<dbReference type="Pfam" id="PF02767">
    <property type="entry name" value="DNA_pol3_beta_2"/>
    <property type="match status" value="1"/>
</dbReference>
<comment type="caution">
    <text evidence="14">The sequence shown here is derived from an EMBL/GenBank/DDBJ whole genome shotgun (WGS) entry which is preliminary data.</text>
</comment>
<dbReference type="Gene3D" id="3.10.150.10">
    <property type="entry name" value="DNA Polymerase III, subunit A, domain 2"/>
    <property type="match status" value="1"/>
</dbReference>
<reference evidence="14" key="2">
    <citation type="submission" date="2024-05" db="EMBL/GenBank/DDBJ databases">
        <title>Identification and characterization of horizontal gene transfer across gut microbiota members of farm animals based on homology search.</title>
        <authorList>
            <person name="Schwarzerova J."/>
            <person name="Nykrynova M."/>
            <person name="Jureckova K."/>
            <person name="Cejkova D."/>
            <person name="Rychlik I."/>
        </authorList>
    </citation>
    <scope>NUCLEOTIDE SEQUENCE</scope>
    <source>
        <strain evidence="14">84_SSukc20</strain>
    </source>
</reference>
<keyword evidence="9" id="KW-0238">DNA-binding</keyword>
<evidence type="ECO:0000256" key="3">
    <source>
        <dbReference type="ARBA" id="ARBA00021035"/>
    </source>
</evidence>
<proteinExistence type="inferred from homology"/>
<dbReference type="InterPro" id="IPR022637">
    <property type="entry name" value="DNA_polIII_beta_cen"/>
</dbReference>
<evidence type="ECO:0000256" key="4">
    <source>
        <dbReference type="ARBA" id="ARBA00022490"/>
    </source>
</evidence>
<feature type="domain" description="DNA polymerase III beta sliding clamp central" evidence="12">
    <location>
        <begin position="134"/>
        <end position="244"/>
    </location>
</feature>
<evidence type="ECO:0000256" key="6">
    <source>
        <dbReference type="ARBA" id="ARBA00022695"/>
    </source>
</evidence>
<keyword evidence="7 10" id="KW-0235">DNA replication</keyword>
<sequence length="373" mass="40586">MKFTVSSTAMANKLAAMAKVMNGKSVLPILSTFLLEVKEDAPLEVTASDLECVWHGSLEITGQEGTGKVCIPASTLLDAVKNLPEQPITFIICEENGSVTVQYANGHFDMVGQAADEYPSFDAPSDISFRMEAVTLCKAIDQSLFAVSYDTLRPVMNGINFTICNGRVECAASDGHKLARNSYPLSEAAEDCSFLLSAKAAKTVKTLMQKKEGFVEVRLDGRNIAFKTETDSFSSRLIEGKYPNYNAVIPSDSDKEATIDRQALLSAIRRVSVFAEKANRMVVMTFSGMSLLLAGHDFDNSTSAEETVFCSYQGADIRIGFSAENLMLLLENTDAAEVRFKMSEPCRAAIIEPTSEDGQSAHLALLMPMMLPE</sequence>
<evidence type="ECO:0000313" key="15">
    <source>
        <dbReference type="Proteomes" id="UP001167871"/>
    </source>
</evidence>
<comment type="subcellular location">
    <subcellularLocation>
        <location evidence="1 10">Cytoplasm</location>
    </subcellularLocation>
</comment>
<dbReference type="Pfam" id="PF00712">
    <property type="entry name" value="DNA_pol3_beta"/>
    <property type="match status" value="1"/>
</dbReference>